<proteinExistence type="predicted"/>
<protein>
    <recommendedName>
        <fullName evidence="3">DUF4365 domain-containing protein</fullName>
    </recommendedName>
</protein>
<sequence>MSKAVNDATLKKAGDLFQYYIALRNCFNMKSGDKLQIEVNGDVSLISSISGSSFQIEVKHHFGEHSLSDRNIDFWKTLSNWYVEYDRISIFSSLVLYTTSTIGLESPFYDWNNKKQSEKLSVLLSIGTVEKKDENIFRKYYNKIFDADLYDKDKLEDILSRFTIEHNQNKISDISKEFDCYVGHIPKENRDNYIGALLGRILSVVKEPPHIWELSREEFDSILQQESVAYYKNGEKPLPDTFNDDDIPVYEKETLMNKNFVEEIKKIEHYDEIQPAILDYWKTTMTIINFFEEDFLYNRSLHKYRADLSYKLKQKKNISVIQNRRKSREEQIENSQILYSEVMLWEVNDFGSIIKNQYYFQRGIIHTIVDDKEFSWDVGEKK</sequence>
<reference evidence="1 2" key="1">
    <citation type="journal article" date="2019" name="Int. J. Syst. Evol. Microbiol.">
        <title>The Global Catalogue of Microorganisms (GCM) 10K type strain sequencing project: providing services to taxonomists for standard genome sequencing and annotation.</title>
        <authorList>
            <consortium name="The Broad Institute Genomics Platform"/>
            <consortium name="The Broad Institute Genome Sequencing Center for Infectious Disease"/>
            <person name="Wu L."/>
            <person name="Ma J."/>
        </authorList>
    </citation>
    <scope>NUCLEOTIDE SEQUENCE [LARGE SCALE GENOMIC DNA]</scope>
    <source>
        <strain evidence="1 2">JCM 6485</strain>
    </source>
</reference>
<comment type="caution">
    <text evidence="1">The sequence shown here is derived from an EMBL/GenBank/DDBJ whole genome shotgun (WGS) entry which is preliminary data.</text>
</comment>
<dbReference type="Proteomes" id="UP001501764">
    <property type="component" value="Unassembled WGS sequence"/>
</dbReference>
<organism evidence="1 2">
    <name type="scientific">Clostridium nitritogenes</name>
    <dbReference type="NCBI Taxonomy" id="83340"/>
    <lineage>
        <taxon>Bacteria</taxon>
        <taxon>Bacillati</taxon>
        <taxon>Bacillota</taxon>
        <taxon>Clostridia</taxon>
        <taxon>Eubacteriales</taxon>
        <taxon>Clostridiaceae</taxon>
        <taxon>Clostridium</taxon>
    </lineage>
</organism>
<evidence type="ECO:0000313" key="2">
    <source>
        <dbReference type="Proteomes" id="UP001501764"/>
    </source>
</evidence>
<gene>
    <name evidence="1" type="ORF">GCM10008916_00740</name>
</gene>
<dbReference type="RefSeq" id="WP_346025658.1">
    <property type="nucleotide sequence ID" value="NZ_BAAACO010000001.1"/>
</dbReference>
<evidence type="ECO:0000313" key="1">
    <source>
        <dbReference type="EMBL" id="GAA0855274.1"/>
    </source>
</evidence>
<keyword evidence="2" id="KW-1185">Reference proteome</keyword>
<name>A0ABN1LFL6_9CLOT</name>
<accession>A0ABN1LFL6</accession>
<dbReference type="EMBL" id="BAAACO010000001">
    <property type="protein sequence ID" value="GAA0855274.1"/>
    <property type="molecule type" value="Genomic_DNA"/>
</dbReference>
<evidence type="ECO:0008006" key="3">
    <source>
        <dbReference type="Google" id="ProtNLM"/>
    </source>
</evidence>